<dbReference type="Proteomes" id="UP000692954">
    <property type="component" value="Unassembled WGS sequence"/>
</dbReference>
<accession>A0A8S1RNA2</accession>
<reference evidence="1" key="1">
    <citation type="submission" date="2021-01" db="EMBL/GenBank/DDBJ databases">
        <authorList>
            <consortium name="Genoscope - CEA"/>
            <person name="William W."/>
        </authorList>
    </citation>
    <scope>NUCLEOTIDE SEQUENCE</scope>
</reference>
<proteinExistence type="predicted"/>
<protein>
    <submittedName>
        <fullName evidence="1">Uncharacterized protein</fullName>
    </submittedName>
</protein>
<evidence type="ECO:0000313" key="2">
    <source>
        <dbReference type="Proteomes" id="UP000692954"/>
    </source>
</evidence>
<name>A0A8S1RNA2_9CILI</name>
<gene>
    <name evidence="1" type="ORF">PSON_ATCC_30995.1.T2650013</name>
</gene>
<dbReference type="EMBL" id="CAJJDN010000265">
    <property type="protein sequence ID" value="CAD8130141.1"/>
    <property type="molecule type" value="Genomic_DNA"/>
</dbReference>
<evidence type="ECO:0000313" key="1">
    <source>
        <dbReference type="EMBL" id="CAD8130141.1"/>
    </source>
</evidence>
<dbReference type="AlphaFoldDB" id="A0A8S1RNA2"/>
<sequence>MKENEKKMCNIDFVNKNGQIEQDMKLININIGLIEPHIKQNWHNLMGKENMYELMDDSMKDNYFLDLSMNIKYINGYMGNHIKKSLKNDKNDSFGVYTWACGKRFEGSFTEGLQNARGTLGKGKKMQWLDENSELQKVQQ</sequence>
<comment type="caution">
    <text evidence="1">The sequence shown here is derived from an EMBL/GenBank/DDBJ whole genome shotgun (WGS) entry which is preliminary data.</text>
</comment>
<organism evidence="1 2">
    <name type="scientific">Paramecium sonneborni</name>
    <dbReference type="NCBI Taxonomy" id="65129"/>
    <lineage>
        <taxon>Eukaryota</taxon>
        <taxon>Sar</taxon>
        <taxon>Alveolata</taxon>
        <taxon>Ciliophora</taxon>
        <taxon>Intramacronucleata</taxon>
        <taxon>Oligohymenophorea</taxon>
        <taxon>Peniculida</taxon>
        <taxon>Parameciidae</taxon>
        <taxon>Paramecium</taxon>
    </lineage>
</organism>
<keyword evidence="2" id="KW-1185">Reference proteome</keyword>